<evidence type="ECO:0000313" key="1">
    <source>
        <dbReference type="EMBL" id="GJS64316.1"/>
    </source>
</evidence>
<dbReference type="Proteomes" id="UP001151760">
    <property type="component" value="Unassembled WGS sequence"/>
</dbReference>
<keyword evidence="2" id="KW-1185">Reference proteome</keyword>
<name>A0ABQ4XGA8_9ASTR</name>
<sequence>MLPARAMLSFFEENLIKISRKSVGGRRSLEKFNLKILSPSEITSESYGGFEGKHSLGDLNEPTSYKATMLDSESNKRIDAMNVEIQSMIDNMAKGYINLTGLIMRKHSTRRWTLGYSDSIRLAAQRTSTPEEVKRMQNVPYASAVGSIMYAVRCIRPDVAFAQNITSHFQQNPGESQWTTVINILKYLRNTIKIVLGLWWKSKS</sequence>
<organism evidence="1 2">
    <name type="scientific">Tanacetum coccineum</name>
    <dbReference type="NCBI Taxonomy" id="301880"/>
    <lineage>
        <taxon>Eukaryota</taxon>
        <taxon>Viridiplantae</taxon>
        <taxon>Streptophyta</taxon>
        <taxon>Embryophyta</taxon>
        <taxon>Tracheophyta</taxon>
        <taxon>Spermatophyta</taxon>
        <taxon>Magnoliopsida</taxon>
        <taxon>eudicotyledons</taxon>
        <taxon>Gunneridae</taxon>
        <taxon>Pentapetalae</taxon>
        <taxon>asterids</taxon>
        <taxon>campanulids</taxon>
        <taxon>Asterales</taxon>
        <taxon>Asteraceae</taxon>
        <taxon>Asteroideae</taxon>
        <taxon>Anthemideae</taxon>
        <taxon>Anthemidinae</taxon>
        <taxon>Tanacetum</taxon>
    </lineage>
</organism>
<gene>
    <name evidence="1" type="ORF">Tco_0678880</name>
</gene>
<evidence type="ECO:0000313" key="2">
    <source>
        <dbReference type="Proteomes" id="UP001151760"/>
    </source>
</evidence>
<reference evidence="1" key="2">
    <citation type="submission" date="2022-01" db="EMBL/GenBank/DDBJ databases">
        <authorList>
            <person name="Yamashiro T."/>
            <person name="Shiraishi A."/>
            <person name="Satake H."/>
            <person name="Nakayama K."/>
        </authorList>
    </citation>
    <scope>NUCLEOTIDE SEQUENCE</scope>
</reference>
<proteinExistence type="predicted"/>
<comment type="caution">
    <text evidence="1">The sequence shown here is derived from an EMBL/GenBank/DDBJ whole genome shotgun (WGS) entry which is preliminary data.</text>
</comment>
<accession>A0ABQ4XGA8</accession>
<dbReference type="EMBL" id="BQNB010009494">
    <property type="protein sequence ID" value="GJS64316.1"/>
    <property type="molecule type" value="Genomic_DNA"/>
</dbReference>
<reference evidence="1" key="1">
    <citation type="journal article" date="2022" name="Int. J. Mol. Sci.">
        <title>Draft Genome of Tanacetum Coccineum: Genomic Comparison of Closely Related Tanacetum-Family Plants.</title>
        <authorList>
            <person name="Yamashiro T."/>
            <person name="Shiraishi A."/>
            <person name="Nakayama K."/>
            <person name="Satake H."/>
        </authorList>
    </citation>
    <scope>NUCLEOTIDE SEQUENCE</scope>
</reference>
<protein>
    <submittedName>
        <fullName evidence="1">Uncharacterized protein</fullName>
    </submittedName>
</protein>